<dbReference type="Gene3D" id="3.90.190.10">
    <property type="entry name" value="Protein tyrosine phosphatase superfamily"/>
    <property type="match status" value="1"/>
</dbReference>
<dbReference type="Proteomes" id="UP000255423">
    <property type="component" value="Unassembled WGS sequence"/>
</dbReference>
<dbReference type="InterPro" id="IPR029021">
    <property type="entry name" value="Prot-tyrosine_phosphatase-like"/>
</dbReference>
<evidence type="ECO:0000313" key="1">
    <source>
        <dbReference type="EMBL" id="SUQ19773.1"/>
    </source>
</evidence>
<sequence length="269" mass="30298">MANVLKFESIDNARQLGGIPAGGSHVKHNLLFRSSNLSKATEHDLHRLRDDFGVHLVIDLRSDFEYMQKPDKLLDGMNSALIPVLDDSMHGDAFNKDQVVPATGVDFMEFLFGIARHPIANTLKDKLYNYFVDSDYASLQYAKVFETVRAQKGAPVLWHCTSGKDRCGFCSALMLAALGADDNVILDDYAESENSYRKPLEAMTAKGRESGMTDEQLDILHFLVSVKREYLEIPLNRINAEYGSLLNFVTQRMHVPTATIDALREYYLE</sequence>
<organism evidence="1 2">
    <name type="scientific">Fibrobacter succinogenes</name>
    <name type="common">Bacteroides succinogenes</name>
    <dbReference type="NCBI Taxonomy" id="833"/>
    <lineage>
        <taxon>Bacteria</taxon>
        <taxon>Pseudomonadati</taxon>
        <taxon>Fibrobacterota</taxon>
        <taxon>Fibrobacteria</taxon>
        <taxon>Fibrobacterales</taxon>
        <taxon>Fibrobacteraceae</taxon>
        <taxon>Fibrobacter</taxon>
    </lineage>
</organism>
<dbReference type="GO" id="GO:0004721">
    <property type="term" value="F:phosphoprotein phosphatase activity"/>
    <property type="evidence" value="ECO:0007669"/>
    <property type="project" value="InterPro"/>
</dbReference>
<protein>
    <submittedName>
        <fullName evidence="1">Protein-tyrosine phosphatase</fullName>
    </submittedName>
</protein>
<dbReference type="SUPFAM" id="SSF52799">
    <property type="entry name" value="(Phosphotyrosine protein) phosphatases II"/>
    <property type="match status" value="1"/>
</dbReference>
<dbReference type="Pfam" id="PF13350">
    <property type="entry name" value="Y_phosphatase3"/>
    <property type="match status" value="1"/>
</dbReference>
<gene>
    <name evidence="1" type="ORF">SAMN05661053_1015</name>
</gene>
<dbReference type="EMBL" id="UHJL01000001">
    <property type="protein sequence ID" value="SUQ19773.1"/>
    <property type="molecule type" value="Genomic_DNA"/>
</dbReference>
<name>A0A380RW31_FIBSU</name>
<proteinExistence type="predicted"/>
<accession>A0A380RW31</accession>
<dbReference type="InterPro" id="IPR026893">
    <property type="entry name" value="Tyr/Ser_Pase_IphP-type"/>
</dbReference>
<dbReference type="RefSeq" id="WP_109572316.1">
    <property type="nucleotide sequence ID" value="NZ_UHJL01000001.1"/>
</dbReference>
<evidence type="ECO:0000313" key="2">
    <source>
        <dbReference type="Proteomes" id="UP000255423"/>
    </source>
</evidence>
<reference evidence="1 2" key="1">
    <citation type="submission" date="2017-08" db="EMBL/GenBank/DDBJ databases">
        <authorList>
            <person name="de Groot N.N."/>
        </authorList>
    </citation>
    <scope>NUCLEOTIDE SEQUENCE [LARGE SCALE GENOMIC DNA]</scope>
    <source>
        <strain evidence="1 2">HM2</strain>
    </source>
</reference>
<dbReference type="AlphaFoldDB" id="A0A380RW31"/>